<sequence length="755" mass="85448">MECNKEDAFRAKEMAEKKFIERDIAGAKRFAMKAQNLFPGLDGLSQFLATLDVYISAEVRTNGEIDWYGVLGVDPSADEDTIRKHYRKLALILHPDKNKSVGSEGAFKIISEAWSFLSDKAKRSAYDQKQKLCGMYQNVPNFKSSMPAGQNGFHNFFSNNKSNATTQNSALHPKSAPPPRFPKSRTFWTICNFCRVQFEYTRTFVHHTLLCHNCKRSFFAVEMPPPPIIGNSPFTAWTSYMQGLNSTQQTRTENSSSSGMKPVSRTNLGPVIQSSTFAKVGSLAGVPSAAPATGVRGEYISKGDRLKKKRRIDEHRMNHTANQMANRNRGVQTQKESFETGRENIAKSHTFNRKRELSQLELRNMLIEKAKKDIRLKLMDCSIPSAVSKISEKEMEKKEKGKQKAPLNSMNSDGNKCPEFVDTNTRAHTDSSLANSNDDPDTKGTDPSLSMTVPDPDFHDFDKDRTEKSFGDNQVWAAYDDDDGMPRYYAMIHSVISNKPFRMQISWLNSKNNRELGPLNWIGSGFYKTSGVFWIGKHEVSESLNSFSHKVKWAKGTRGTVQIYPRRGDVWALYRNWSPDWNELTPDEVIHKYDMVEVLEDYDEERGVTVAPLVKVAGFKTVFCQNSDSSKTKAIPREELFRLSHQVPSYLLTGQEGLNAPKGCLELDPASMPLELLKVFAQVQDEEMGENAEKTKDPLGDVKKSAEEQLVEDGEIKGKNVVKDAAKDVAEMRRDKGKETKVEKLIVYKRRRERN</sequence>
<dbReference type="InterPro" id="IPR056988">
    <property type="entry name" value="Zn_ribbon_pln"/>
</dbReference>
<feature type="compositionally biased region" description="Polar residues" evidence="1">
    <location>
        <begin position="422"/>
        <end position="437"/>
    </location>
</feature>
<evidence type="ECO:0000259" key="2">
    <source>
        <dbReference type="PROSITE" id="PS50076"/>
    </source>
</evidence>
<dbReference type="PROSITE" id="PS00636">
    <property type="entry name" value="DNAJ_1"/>
    <property type="match status" value="1"/>
</dbReference>
<dbReference type="PROSITE" id="PS00028">
    <property type="entry name" value="ZINC_FINGER_C2H2_1"/>
    <property type="match status" value="1"/>
</dbReference>
<dbReference type="PANTHER" id="PTHR44137">
    <property type="entry name" value="BNAC03G44070D PROTEIN"/>
    <property type="match status" value="1"/>
</dbReference>
<proteinExistence type="predicted"/>
<dbReference type="Pfam" id="PF00226">
    <property type="entry name" value="DnaJ"/>
    <property type="match status" value="1"/>
</dbReference>
<protein>
    <recommendedName>
        <fullName evidence="2">J domain-containing protein</fullName>
    </recommendedName>
</protein>
<feature type="region of interest" description="Disordered" evidence="1">
    <location>
        <begin position="687"/>
        <end position="717"/>
    </location>
</feature>
<dbReference type="CDD" id="cd06257">
    <property type="entry name" value="DnaJ"/>
    <property type="match status" value="1"/>
</dbReference>
<gene>
    <name evidence="3" type="ORF">P3X46_030838</name>
</gene>
<accession>A0ABQ9KLB0</accession>
<dbReference type="Proteomes" id="UP001174677">
    <property type="component" value="Chromosome 17"/>
</dbReference>
<evidence type="ECO:0000313" key="4">
    <source>
        <dbReference type="Proteomes" id="UP001174677"/>
    </source>
</evidence>
<dbReference type="InterPro" id="IPR036869">
    <property type="entry name" value="J_dom_sf"/>
</dbReference>
<organism evidence="3 4">
    <name type="scientific">Hevea brasiliensis</name>
    <name type="common">Para rubber tree</name>
    <name type="synonym">Siphonia brasiliensis</name>
    <dbReference type="NCBI Taxonomy" id="3981"/>
    <lineage>
        <taxon>Eukaryota</taxon>
        <taxon>Viridiplantae</taxon>
        <taxon>Streptophyta</taxon>
        <taxon>Embryophyta</taxon>
        <taxon>Tracheophyta</taxon>
        <taxon>Spermatophyta</taxon>
        <taxon>Magnoliopsida</taxon>
        <taxon>eudicotyledons</taxon>
        <taxon>Gunneridae</taxon>
        <taxon>Pentapetalae</taxon>
        <taxon>rosids</taxon>
        <taxon>fabids</taxon>
        <taxon>Malpighiales</taxon>
        <taxon>Euphorbiaceae</taxon>
        <taxon>Crotonoideae</taxon>
        <taxon>Micrandreae</taxon>
        <taxon>Hevea</taxon>
    </lineage>
</organism>
<dbReference type="EMBL" id="JARPOI010000017">
    <property type="protein sequence ID" value="KAJ9140158.1"/>
    <property type="molecule type" value="Genomic_DNA"/>
</dbReference>
<name>A0ABQ9KLB0_HEVBR</name>
<dbReference type="InterPro" id="IPR001623">
    <property type="entry name" value="DnaJ_domain"/>
</dbReference>
<dbReference type="Gene3D" id="1.10.287.110">
    <property type="entry name" value="DnaJ domain"/>
    <property type="match status" value="1"/>
</dbReference>
<dbReference type="SUPFAM" id="SSF46565">
    <property type="entry name" value="Chaperone J-domain"/>
    <property type="match status" value="1"/>
</dbReference>
<dbReference type="InterPro" id="IPR024593">
    <property type="entry name" value="DUF3444"/>
</dbReference>
<dbReference type="InterPro" id="IPR013087">
    <property type="entry name" value="Znf_C2H2_type"/>
</dbReference>
<dbReference type="PANTHER" id="PTHR44137:SF51">
    <property type="entry name" value="MOLECULAR CHAPERONE HSP40_DNAJ FAMILY PROTEIN"/>
    <property type="match status" value="1"/>
</dbReference>
<feature type="compositionally biased region" description="Basic and acidic residues" evidence="1">
    <location>
        <begin position="691"/>
        <end position="707"/>
    </location>
</feature>
<comment type="caution">
    <text evidence="3">The sequence shown here is derived from an EMBL/GenBank/DDBJ whole genome shotgun (WGS) entry which is preliminary data.</text>
</comment>
<evidence type="ECO:0000313" key="3">
    <source>
        <dbReference type="EMBL" id="KAJ9140158.1"/>
    </source>
</evidence>
<dbReference type="Pfam" id="PF11926">
    <property type="entry name" value="DUF3444"/>
    <property type="match status" value="1"/>
</dbReference>
<dbReference type="PRINTS" id="PR00625">
    <property type="entry name" value="JDOMAIN"/>
</dbReference>
<dbReference type="SMART" id="SM00271">
    <property type="entry name" value="DnaJ"/>
    <property type="match status" value="1"/>
</dbReference>
<dbReference type="Pfam" id="PF23551">
    <property type="entry name" value="Zn_ribbon_20"/>
    <property type="match status" value="1"/>
</dbReference>
<feature type="region of interest" description="Disordered" evidence="1">
    <location>
        <begin position="392"/>
        <end position="464"/>
    </location>
</feature>
<feature type="domain" description="J" evidence="2">
    <location>
        <begin position="66"/>
        <end position="130"/>
    </location>
</feature>
<reference evidence="3" key="1">
    <citation type="journal article" date="2023" name="Plant Biotechnol. J.">
        <title>Chromosome-level wild Hevea brasiliensis genome provides new tools for genomic-assisted breeding and valuable loci to elevate rubber yield.</title>
        <authorList>
            <person name="Cheng H."/>
            <person name="Song X."/>
            <person name="Hu Y."/>
            <person name="Wu T."/>
            <person name="Yang Q."/>
            <person name="An Z."/>
            <person name="Feng S."/>
            <person name="Deng Z."/>
            <person name="Wu W."/>
            <person name="Zeng X."/>
            <person name="Tu M."/>
            <person name="Wang X."/>
            <person name="Huang H."/>
        </authorList>
    </citation>
    <scope>NUCLEOTIDE SEQUENCE</scope>
    <source>
        <strain evidence="3">MT/VB/25A 57/8</strain>
    </source>
</reference>
<keyword evidence="4" id="KW-1185">Reference proteome</keyword>
<dbReference type="InterPro" id="IPR018253">
    <property type="entry name" value="DnaJ_domain_CS"/>
</dbReference>
<dbReference type="PROSITE" id="PS50076">
    <property type="entry name" value="DNAJ_2"/>
    <property type="match status" value="1"/>
</dbReference>
<evidence type="ECO:0000256" key="1">
    <source>
        <dbReference type="SAM" id="MobiDB-lite"/>
    </source>
</evidence>